<dbReference type="Gramene" id="AET4Gv20540500.2">
    <property type="protein sequence ID" value="AET4Gv20540500.2"/>
    <property type="gene ID" value="AET4Gv20540500"/>
</dbReference>
<dbReference type="FunFam" id="3.40.50.300:FF:002884">
    <property type="entry name" value="ATP-dependent DNA helicase"/>
    <property type="match status" value="1"/>
</dbReference>
<dbReference type="Gene3D" id="3.40.50.300">
    <property type="entry name" value="P-loop containing nucleotide triphosphate hydrolases"/>
    <property type="match status" value="1"/>
</dbReference>
<accession>A0A453IF08</accession>
<reference evidence="3" key="4">
    <citation type="submission" date="2019-03" db="UniProtKB">
        <authorList>
            <consortium name="EnsemblPlants"/>
        </authorList>
    </citation>
    <scope>IDENTIFICATION</scope>
</reference>
<evidence type="ECO:0000259" key="2">
    <source>
        <dbReference type="Pfam" id="PF21530"/>
    </source>
</evidence>
<reference evidence="4" key="2">
    <citation type="journal article" date="2017" name="Nat. Plants">
        <title>The Aegilops tauschii genome reveals multiple impacts of transposons.</title>
        <authorList>
            <person name="Zhao G."/>
            <person name="Zou C."/>
            <person name="Li K."/>
            <person name="Wang K."/>
            <person name="Li T."/>
            <person name="Gao L."/>
            <person name="Zhang X."/>
            <person name="Wang H."/>
            <person name="Yang Z."/>
            <person name="Liu X."/>
            <person name="Jiang W."/>
            <person name="Mao L."/>
            <person name="Kong X."/>
            <person name="Jiao Y."/>
            <person name="Jia J."/>
        </authorList>
    </citation>
    <scope>NUCLEOTIDE SEQUENCE [LARGE SCALE GENOMIC DNA]</scope>
    <source>
        <strain evidence="4">cv. AL8/78</strain>
    </source>
</reference>
<dbReference type="AlphaFoldDB" id="A0A453IF08"/>
<dbReference type="SUPFAM" id="SSF52540">
    <property type="entry name" value="P-loop containing nucleoside triphosphate hydrolases"/>
    <property type="match status" value="1"/>
</dbReference>
<dbReference type="Proteomes" id="UP000015105">
    <property type="component" value="Chromosome 4D"/>
</dbReference>
<dbReference type="PANTHER" id="PTHR10492">
    <property type="match status" value="1"/>
</dbReference>
<reference evidence="3" key="3">
    <citation type="journal article" date="2017" name="Nature">
        <title>Genome sequence of the progenitor of the wheat D genome Aegilops tauschii.</title>
        <authorList>
            <person name="Luo M.C."/>
            <person name="Gu Y.Q."/>
            <person name="Puiu D."/>
            <person name="Wang H."/>
            <person name="Twardziok S.O."/>
            <person name="Deal K.R."/>
            <person name="Huo N."/>
            <person name="Zhu T."/>
            <person name="Wang L."/>
            <person name="Wang Y."/>
            <person name="McGuire P.E."/>
            <person name="Liu S."/>
            <person name="Long H."/>
            <person name="Ramasamy R.K."/>
            <person name="Rodriguez J.C."/>
            <person name="Van S.L."/>
            <person name="Yuan L."/>
            <person name="Wang Z."/>
            <person name="Xia Z."/>
            <person name="Xiao L."/>
            <person name="Anderson O.D."/>
            <person name="Ouyang S."/>
            <person name="Liang Y."/>
            <person name="Zimin A.V."/>
            <person name="Pertea G."/>
            <person name="Qi P."/>
            <person name="Bennetzen J.L."/>
            <person name="Dai X."/>
            <person name="Dawson M.W."/>
            <person name="Muller H.G."/>
            <person name="Kugler K."/>
            <person name="Rivarola-Duarte L."/>
            <person name="Spannagl M."/>
            <person name="Mayer K.F.X."/>
            <person name="Lu F.H."/>
            <person name="Bevan M.W."/>
            <person name="Leroy P."/>
            <person name="Li P."/>
            <person name="You F.M."/>
            <person name="Sun Q."/>
            <person name="Liu Z."/>
            <person name="Lyons E."/>
            <person name="Wicker T."/>
            <person name="Salzberg S.L."/>
            <person name="Devos K.M."/>
            <person name="Dvorak J."/>
        </authorList>
    </citation>
    <scope>NUCLEOTIDE SEQUENCE [LARGE SCALE GENOMIC DNA]</scope>
    <source>
        <strain evidence="3">cv. AL8/78</strain>
    </source>
</reference>
<dbReference type="CDD" id="cd18809">
    <property type="entry name" value="SF1_C_RecD"/>
    <property type="match status" value="1"/>
</dbReference>
<feature type="domain" description="DNA helicase Pif1-like 2B" evidence="2">
    <location>
        <begin position="115"/>
        <end position="161"/>
    </location>
</feature>
<evidence type="ECO:0000313" key="3">
    <source>
        <dbReference type="EnsemblPlants" id="AET4Gv20540500.2"/>
    </source>
</evidence>
<name>A0A453IF08_AEGTS</name>
<proteinExistence type="predicted"/>
<feature type="region of interest" description="Disordered" evidence="1">
    <location>
        <begin position="258"/>
        <end position="284"/>
    </location>
</feature>
<dbReference type="Pfam" id="PF21530">
    <property type="entry name" value="Pif1_2B_dom"/>
    <property type="match status" value="1"/>
</dbReference>
<organism evidence="3 4">
    <name type="scientific">Aegilops tauschii subsp. strangulata</name>
    <name type="common">Goatgrass</name>
    <dbReference type="NCBI Taxonomy" id="200361"/>
    <lineage>
        <taxon>Eukaryota</taxon>
        <taxon>Viridiplantae</taxon>
        <taxon>Streptophyta</taxon>
        <taxon>Embryophyta</taxon>
        <taxon>Tracheophyta</taxon>
        <taxon>Spermatophyta</taxon>
        <taxon>Magnoliopsida</taxon>
        <taxon>Liliopsida</taxon>
        <taxon>Poales</taxon>
        <taxon>Poaceae</taxon>
        <taxon>BOP clade</taxon>
        <taxon>Pooideae</taxon>
        <taxon>Triticodae</taxon>
        <taxon>Triticeae</taxon>
        <taxon>Triticinae</taxon>
        <taxon>Aegilops</taxon>
    </lineage>
</organism>
<dbReference type="STRING" id="200361.A0A453IF08"/>
<reference evidence="4" key="1">
    <citation type="journal article" date="2014" name="Science">
        <title>Ancient hybridizations among the ancestral genomes of bread wheat.</title>
        <authorList>
            <consortium name="International Wheat Genome Sequencing Consortium,"/>
            <person name="Marcussen T."/>
            <person name="Sandve S.R."/>
            <person name="Heier L."/>
            <person name="Spannagl M."/>
            <person name="Pfeifer M."/>
            <person name="Jakobsen K.S."/>
            <person name="Wulff B.B."/>
            <person name="Steuernagel B."/>
            <person name="Mayer K.F."/>
            <person name="Olsen O.A."/>
        </authorList>
    </citation>
    <scope>NUCLEOTIDE SEQUENCE [LARGE SCALE GENOMIC DNA]</scope>
    <source>
        <strain evidence="4">cv. AL8/78</strain>
    </source>
</reference>
<evidence type="ECO:0000256" key="1">
    <source>
        <dbReference type="SAM" id="MobiDB-lite"/>
    </source>
</evidence>
<dbReference type="InterPro" id="IPR027417">
    <property type="entry name" value="P-loop_NTPase"/>
</dbReference>
<keyword evidence="4" id="KW-1185">Reference proteome</keyword>
<dbReference type="InterPro" id="IPR049163">
    <property type="entry name" value="Pif1-like_2B_dom"/>
</dbReference>
<reference evidence="3" key="5">
    <citation type="journal article" date="2021" name="G3 (Bethesda)">
        <title>Aegilops tauschii genome assembly Aet v5.0 features greater sequence contiguity and improved annotation.</title>
        <authorList>
            <person name="Wang L."/>
            <person name="Zhu T."/>
            <person name="Rodriguez J.C."/>
            <person name="Deal K.R."/>
            <person name="Dubcovsky J."/>
            <person name="McGuire P.E."/>
            <person name="Lux T."/>
            <person name="Spannagl M."/>
            <person name="Mayer K.F.X."/>
            <person name="Baldrich P."/>
            <person name="Meyers B.C."/>
            <person name="Huo N."/>
            <person name="Gu Y.Q."/>
            <person name="Zhou H."/>
            <person name="Devos K.M."/>
            <person name="Bennetzen J.L."/>
            <person name="Unver T."/>
            <person name="Budak H."/>
            <person name="Gulick P.J."/>
            <person name="Galiba G."/>
            <person name="Kalapos B."/>
            <person name="Nelson D.R."/>
            <person name="Li P."/>
            <person name="You F.M."/>
            <person name="Luo M.C."/>
            <person name="Dvorak J."/>
        </authorList>
    </citation>
    <scope>NUCLEOTIDE SEQUENCE [LARGE SCALE GENOMIC DNA]</scope>
    <source>
        <strain evidence="3">cv. AL8/78</strain>
    </source>
</reference>
<dbReference type="PANTHER" id="PTHR10492:SF99">
    <property type="entry name" value="ATP-DEPENDENT DNA HELICASE"/>
    <property type="match status" value="1"/>
</dbReference>
<feature type="compositionally biased region" description="Basic residues" evidence="1">
    <location>
        <begin position="268"/>
        <end position="278"/>
    </location>
</feature>
<protein>
    <recommendedName>
        <fullName evidence="2">DNA helicase Pif1-like 2B domain-containing protein</fullName>
    </recommendedName>
</protein>
<evidence type="ECO:0000313" key="4">
    <source>
        <dbReference type="Proteomes" id="UP000015105"/>
    </source>
</evidence>
<sequence>MRAHNDTWFADYLLRVGNGTEEVDDQGNIRLPEDICVPSTGEGDDLEKLINHVFLTLDDNMSDPNYMTSRAILSTTNDNVDKINIRMVERFRGEEVIYHSFDSAEDEPYGYYAPEFLNGLTPNGLPPHALKLKLKCPVILLRNIDPANGLCNGTRLVVRGFERNAIDAEIVIGQHAGRRVFLPRIPLSPSDNDMFPFKFKRKQFPVRLSFAMTINKAQGQTIPIVGVYLPNPVFSHGQLYVALSRATAKRNIKILIEKEKEKDNGKKQSGKSKKRKRPSLSLQTSMKNIVYKEVLTG</sequence>
<dbReference type="EnsemblPlants" id="AET4Gv20540500.2">
    <property type="protein sequence ID" value="AET4Gv20540500.2"/>
    <property type="gene ID" value="AET4Gv20540500"/>
</dbReference>